<dbReference type="Pfam" id="PF08238">
    <property type="entry name" value="Sel1"/>
    <property type="match status" value="8"/>
</dbReference>
<comment type="caution">
    <text evidence="2">The sequence shown here is derived from an EMBL/GenBank/DDBJ whole genome shotgun (WGS) entry which is preliminary data.</text>
</comment>
<dbReference type="RefSeq" id="WP_164128275.1">
    <property type="nucleotide sequence ID" value="NZ_JAAGOX010000007.1"/>
</dbReference>
<dbReference type="Gene3D" id="1.25.40.10">
    <property type="entry name" value="Tetratricopeptide repeat domain"/>
    <property type="match status" value="3"/>
</dbReference>
<dbReference type="InterPro" id="IPR050767">
    <property type="entry name" value="Sel1_AlgK"/>
</dbReference>
<gene>
    <name evidence="2" type="ORF">G0P99_04915</name>
</gene>
<protein>
    <submittedName>
        <fullName evidence="2">SEL1-like repeat protein</fullName>
    </submittedName>
</protein>
<dbReference type="PANTHER" id="PTHR11102">
    <property type="entry name" value="SEL-1-LIKE PROTEIN"/>
    <property type="match status" value="1"/>
</dbReference>
<dbReference type="AlphaFoldDB" id="A0A6B2NP51"/>
<evidence type="ECO:0000256" key="1">
    <source>
        <dbReference type="SAM" id="SignalP"/>
    </source>
</evidence>
<dbReference type="EMBL" id="JAAGOX010000007">
    <property type="protein sequence ID" value="NDW44289.1"/>
    <property type="molecule type" value="Genomic_DNA"/>
</dbReference>
<feature type="signal peptide" evidence="1">
    <location>
        <begin position="1"/>
        <end position="23"/>
    </location>
</feature>
<dbReference type="SMART" id="SM00671">
    <property type="entry name" value="SEL1"/>
    <property type="match status" value="8"/>
</dbReference>
<proteinExistence type="predicted"/>
<feature type="chain" id="PRO_5025524415" evidence="1">
    <location>
        <begin position="24"/>
        <end position="392"/>
    </location>
</feature>
<dbReference type="SUPFAM" id="SSF81901">
    <property type="entry name" value="HCP-like"/>
    <property type="match status" value="3"/>
</dbReference>
<accession>A0A6B2NP51</accession>
<dbReference type="InterPro" id="IPR006597">
    <property type="entry name" value="Sel1-like"/>
</dbReference>
<reference evidence="2" key="1">
    <citation type="submission" date="2020-02" db="EMBL/GenBank/DDBJ databases">
        <title>Delineation of the pyrene-degrading pathway in Roseobacter clade bacteria by genomic analysis.</title>
        <authorList>
            <person name="Zhou H."/>
            <person name="Wang H."/>
        </authorList>
    </citation>
    <scope>NUCLEOTIDE SEQUENCE</scope>
    <source>
        <strain evidence="2">PrR005</strain>
    </source>
</reference>
<dbReference type="PANTHER" id="PTHR11102:SF160">
    <property type="entry name" value="ERAD-ASSOCIATED E3 UBIQUITIN-PROTEIN LIGASE COMPONENT HRD3"/>
    <property type="match status" value="1"/>
</dbReference>
<keyword evidence="1" id="KW-0732">Signal</keyword>
<dbReference type="InterPro" id="IPR011990">
    <property type="entry name" value="TPR-like_helical_dom_sf"/>
</dbReference>
<organism evidence="2">
    <name type="scientific">Ruegeria sp. PrR005</name>
    <dbReference type="NCBI Taxonomy" id="2706882"/>
    <lineage>
        <taxon>Bacteria</taxon>
        <taxon>Pseudomonadati</taxon>
        <taxon>Pseudomonadota</taxon>
        <taxon>Alphaproteobacteria</taxon>
        <taxon>Rhodobacterales</taxon>
        <taxon>Roseobacteraceae</taxon>
        <taxon>Ruegeria</taxon>
    </lineage>
</organism>
<evidence type="ECO:0000313" key="2">
    <source>
        <dbReference type="EMBL" id="NDW44289.1"/>
    </source>
</evidence>
<name>A0A6B2NP51_9RHOB</name>
<sequence>MRPSLPFRAAILAAGLAAGPAVAQDAGTARAPEEMFAQAERYHEGLGVLQNFGRAAELYRAAAEAGYADAQNRLGQYLHTGLGLPADRAQAIVWLEKAAAQGDPQHVFDLARVLEQGDPDAQARAATLYAQAAEAGHQEAMVSLGVMYQNGTGVAQDYARALDLYRGPAAAGNARAQNNLGLLYVRAHGVAQDYPRAVSLFRAAAEQGLPTAMTNLSVMYANGFGIEQSDALAEFWARQASQVRQDAVSALAPGAPVCLFDPRLQEPATDSAGLDALSRGAEGGDPVALFLAGWLACSPPGTIASDPRRAARLFRAAAARGSGPAMLNLARLYIRGYGVPQDFVLGYMWLTLAGSAGIPASHAEDLLGRMTPAQVNEAQERAAAIWQRMPPL</sequence>